<organism evidence="1 2">
    <name type="scientific">Sphagnum jensenii</name>
    <dbReference type="NCBI Taxonomy" id="128206"/>
    <lineage>
        <taxon>Eukaryota</taxon>
        <taxon>Viridiplantae</taxon>
        <taxon>Streptophyta</taxon>
        <taxon>Embryophyta</taxon>
        <taxon>Bryophyta</taxon>
        <taxon>Sphagnophytina</taxon>
        <taxon>Sphagnopsida</taxon>
        <taxon>Sphagnales</taxon>
        <taxon>Sphagnaceae</taxon>
        <taxon>Sphagnum</taxon>
    </lineage>
</organism>
<evidence type="ECO:0000313" key="1">
    <source>
        <dbReference type="EMBL" id="CAK9269567.1"/>
    </source>
</evidence>
<reference evidence="1 2" key="1">
    <citation type="submission" date="2024-02" db="EMBL/GenBank/DDBJ databases">
        <authorList>
            <consortium name="ELIXIR-Norway"/>
            <consortium name="Elixir Norway"/>
        </authorList>
    </citation>
    <scope>NUCLEOTIDE SEQUENCE [LARGE SCALE GENOMIC DNA]</scope>
</reference>
<gene>
    <name evidence="1" type="ORF">CSSPJE1EN1_LOCUS15045</name>
</gene>
<name>A0ABP0WT25_9BRYO</name>
<protein>
    <submittedName>
        <fullName evidence="1">Uncharacterized protein</fullName>
    </submittedName>
</protein>
<keyword evidence="2" id="KW-1185">Reference proteome</keyword>
<sequence length="94" mass="10165">MLEIRARELFGGIYSFSVLPVAASDSRAPAVTKLGRPAGPTFFLTHSRRSPPAGFAAARLPSTPPRQRCWSLSFALTPFLANNNNNVLRNGLPV</sequence>
<proteinExistence type="predicted"/>
<dbReference type="Proteomes" id="UP001497444">
    <property type="component" value="Chromosome 2"/>
</dbReference>
<evidence type="ECO:0000313" key="2">
    <source>
        <dbReference type="Proteomes" id="UP001497444"/>
    </source>
</evidence>
<accession>A0ABP0WT25</accession>
<dbReference type="EMBL" id="OZ020097">
    <property type="protein sequence ID" value="CAK9269567.1"/>
    <property type="molecule type" value="Genomic_DNA"/>
</dbReference>